<dbReference type="GO" id="GO:0016887">
    <property type="term" value="F:ATP hydrolysis activity"/>
    <property type="evidence" value="ECO:0007669"/>
    <property type="project" value="InterPro"/>
</dbReference>
<comment type="similarity">
    <text evidence="1">Belongs to the ABC transporter superfamily.</text>
</comment>
<dbReference type="InterPro" id="IPR003439">
    <property type="entry name" value="ABC_transporter-like_ATP-bd"/>
</dbReference>
<dbReference type="PANTHER" id="PTHR24220:SF689">
    <property type="entry name" value="LIPOPROTEIN-RELEASING SYSTEM ATP-BINDING PROTEIN LOLD"/>
    <property type="match status" value="1"/>
</dbReference>
<dbReference type="SMART" id="SM00382">
    <property type="entry name" value="AAA"/>
    <property type="match status" value="1"/>
</dbReference>
<dbReference type="EMBL" id="FN554889">
    <property type="protein sequence ID" value="CBG69691.1"/>
    <property type="molecule type" value="Genomic_DNA"/>
</dbReference>
<dbReference type="HOGENOM" id="CLU_581267_0_0_11"/>
<evidence type="ECO:0000313" key="7">
    <source>
        <dbReference type="Proteomes" id="UP000001444"/>
    </source>
</evidence>
<evidence type="ECO:0000256" key="3">
    <source>
        <dbReference type="ARBA" id="ARBA00022840"/>
    </source>
</evidence>
<feature type="compositionally biased region" description="Low complexity" evidence="4">
    <location>
        <begin position="299"/>
        <end position="314"/>
    </location>
</feature>
<dbReference type="eggNOG" id="COG1136">
    <property type="taxonomic scope" value="Bacteria"/>
</dbReference>
<keyword evidence="3" id="KW-0067">ATP-binding</keyword>
<dbReference type="PANTHER" id="PTHR24220">
    <property type="entry name" value="IMPORT ATP-BINDING PROTEIN"/>
    <property type="match status" value="1"/>
</dbReference>
<evidence type="ECO:0000259" key="5">
    <source>
        <dbReference type="PROSITE" id="PS50893"/>
    </source>
</evidence>
<feature type="compositionally biased region" description="Low complexity" evidence="4">
    <location>
        <begin position="435"/>
        <end position="445"/>
    </location>
</feature>
<protein>
    <submittedName>
        <fullName evidence="6">Putative ABC transporter</fullName>
    </submittedName>
</protein>
<feature type="region of interest" description="Disordered" evidence="4">
    <location>
        <begin position="299"/>
        <end position="470"/>
    </location>
</feature>
<dbReference type="STRING" id="680198.SCAB_25871"/>
<evidence type="ECO:0000256" key="2">
    <source>
        <dbReference type="ARBA" id="ARBA00022741"/>
    </source>
</evidence>
<dbReference type="KEGG" id="scb:SCAB_25871"/>
<dbReference type="PROSITE" id="PS50893">
    <property type="entry name" value="ABC_TRANSPORTER_2"/>
    <property type="match status" value="1"/>
</dbReference>
<feature type="compositionally biased region" description="Basic and acidic residues" evidence="4">
    <location>
        <begin position="336"/>
        <end position="350"/>
    </location>
</feature>
<evidence type="ECO:0000256" key="1">
    <source>
        <dbReference type="ARBA" id="ARBA00005417"/>
    </source>
</evidence>
<sequence length="470" mass="48929">MVAPPDNDVLWARGLTHAHDGSPALHSVSLGVREGEILAVTGPRGSGKTTLLRCLSGQLRVQRGEVWFNSVPVHTMGPLARERLRLDRFAWIDPEPVLVPELNAWENTALPLMLRGTGRRAAKAAALEWLERLDIRDAARKRPHALLQSERQRVVVARALVSGPTVLFADEPTAALHRAEHGHVLRTLTTAARSHDITVVLATHDPGTAALADRTLTLLDGRRVNTVHLPPTPKAEGSRRRPARRTPRPDADAGRAPAPAPAVERDHRAAVEVAGEADAQEVGVAETLQAGSAVARQEGGAAAGQAGEAVVPQADETTARRGGKAMTRQAGGATARRADDAGARQADETAARQGSEAVTRQTGEATTRQAGDAGARQADETAARQGSEAVTRQTGEATTRQAGDAGARQADETAARQGSEAVTRQTGEAVGQQAGGPSAPSAEGAPPGGPDAKERAAADGEGRAACSLSA</sequence>
<dbReference type="InterPro" id="IPR015854">
    <property type="entry name" value="ABC_transpr_LolD-like"/>
</dbReference>
<dbReference type="AlphaFoldDB" id="C9Z3M5"/>
<dbReference type="GO" id="GO:0005886">
    <property type="term" value="C:plasma membrane"/>
    <property type="evidence" value="ECO:0007669"/>
    <property type="project" value="TreeGrafter"/>
</dbReference>
<dbReference type="GO" id="GO:0005524">
    <property type="term" value="F:ATP binding"/>
    <property type="evidence" value="ECO:0007669"/>
    <property type="project" value="UniProtKB-KW"/>
</dbReference>
<dbReference type="GO" id="GO:0022857">
    <property type="term" value="F:transmembrane transporter activity"/>
    <property type="evidence" value="ECO:0007669"/>
    <property type="project" value="TreeGrafter"/>
</dbReference>
<reference evidence="6 7" key="1">
    <citation type="journal article" date="2010" name="Mol. Plant Microbe Interact.">
        <title>Streptomyces scabies 87-22 contains a coronafacic acid-like biosynthetic cluster that contributes to plant-microbe interactions.</title>
        <authorList>
            <person name="Bignell D.R."/>
            <person name="Seipke R.F."/>
            <person name="Huguet-Tapia J.C."/>
            <person name="Chambers A.H."/>
            <person name="Parry R.J."/>
            <person name="Loria R."/>
        </authorList>
    </citation>
    <scope>NUCLEOTIDE SEQUENCE [LARGE SCALE GENOMIC DNA]</scope>
    <source>
        <strain evidence="6 7">87.22</strain>
    </source>
</reference>
<dbReference type="InterPro" id="IPR027417">
    <property type="entry name" value="P-loop_NTPase"/>
</dbReference>
<evidence type="ECO:0000313" key="6">
    <source>
        <dbReference type="EMBL" id="CBG69691.1"/>
    </source>
</evidence>
<proteinExistence type="inferred from homology"/>
<feature type="compositionally biased region" description="Polar residues" evidence="4">
    <location>
        <begin position="356"/>
        <end position="369"/>
    </location>
</feature>
<keyword evidence="7" id="KW-1185">Reference proteome</keyword>
<evidence type="ECO:0000256" key="4">
    <source>
        <dbReference type="SAM" id="MobiDB-lite"/>
    </source>
</evidence>
<gene>
    <name evidence="6" type="ordered locus">SCAB_25871</name>
</gene>
<organism evidence="6 7">
    <name type="scientific">Streptomyces scabiei (strain 87.22)</name>
    <dbReference type="NCBI Taxonomy" id="680198"/>
    <lineage>
        <taxon>Bacteria</taxon>
        <taxon>Bacillati</taxon>
        <taxon>Actinomycetota</taxon>
        <taxon>Actinomycetes</taxon>
        <taxon>Kitasatosporales</taxon>
        <taxon>Streptomycetaceae</taxon>
        <taxon>Streptomyces</taxon>
    </lineage>
</organism>
<dbReference type="Gene3D" id="3.40.50.300">
    <property type="entry name" value="P-loop containing nucleotide triphosphate hydrolases"/>
    <property type="match status" value="1"/>
</dbReference>
<keyword evidence="2" id="KW-0547">Nucleotide-binding</keyword>
<dbReference type="SUPFAM" id="SSF52540">
    <property type="entry name" value="P-loop containing nucleoside triphosphate hydrolases"/>
    <property type="match status" value="1"/>
</dbReference>
<accession>C9Z3M5</accession>
<dbReference type="InterPro" id="IPR003593">
    <property type="entry name" value="AAA+_ATPase"/>
</dbReference>
<feature type="compositionally biased region" description="Polar residues" evidence="4">
    <location>
        <begin position="388"/>
        <end position="401"/>
    </location>
</feature>
<feature type="compositionally biased region" description="Basic and acidic residues" evidence="4">
    <location>
        <begin position="451"/>
        <end position="462"/>
    </location>
</feature>
<name>C9Z3M5_STRSW</name>
<dbReference type="Proteomes" id="UP000001444">
    <property type="component" value="Chromosome"/>
</dbReference>
<feature type="region of interest" description="Disordered" evidence="4">
    <location>
        <begin position="222"/>
        <end position="266"/>
    </location>
</feature>
<feature type="domain" description="ABC transporter" evidence="5">
    <location>
        <begin position="10"/>
        <end position="245"/>
    </location>
</feature>
<dbReference type="Pfam" id="PF00005">
    <property type="entry name" value="ABC_tran"/>
    <property type="match status" value="1"/>
</dbReference>